<feature type="coiled-coil region" evidence="1">
    <location>
        <begin position="226"/>
        <end position="299"/>
    </location>
</feature>
<reference evidence="3" key="2">
    <citation type="submission" date="2022-06" db="UniProtKB">
        <authorList>
            <consortium name="EnsemblMetazoa"/>
        </authorList>
    </citation>
    <scope>IDENTIFICATION</scope>
    <source>
        <strain evidence="3">DF5081</strain>
    </source>
</reference>
<name>A0A8R1DKN6_CAEJA</name>
<feature type="compositionally biased region" description="Acidic residues" evidence="2">
    <location>
        <begin position="768"/>
        <end position="777"/>
    </location>
</feature>
<feature type="coiled-coil region" evidence="1">
    <location>
        <begin position="646"/>
        <end position="673"/>
    </location>
</feature>
<protein>
    <submittedName>
        <fullName evidence="3">Uncharacterized protein</fullName>
    </submittedName>
</protein>
<feature type="compositionally biased region" description="Acidic residues" evidence="2">
    <location>
        <begin position="728"/>
        <end position="741"/>
    </location>
</feature>
<organism evidence="3 4">
    <name type="scientific">Caenorhabditis japonica</name>
    <dbReference type="NCBI Taxonomy" id="281687"/>
    <lineage>
        <taxon>Eukaryota</taxon>
        <taxon>Metazoa</taxon>
        <taxon>Ecdysozoa</taxon>
        <taxon>Nematoda</taxon>
        <taxon>Chromadorea</taxon>
        <taxon>Rhabditida</taxon>
        <taxon>Rhabditina</taxon>
        <taxon>Rhabditomorpha</taxon>
        <taxon>Rhabditoidea</taxon>
        <taxon>Rhabditidae</taxon>
        <taxon>Peloderinae</taxon>
        <taxon>Caenorhabditis</taxon>
    </lineage>
</organism>
<feature type="coiled-coil region" evidence="1">
    <location>
        <begin position="336"/>
        <end position="452"/>
    </location>
</feature>
<evidence type="ECO:0000256" key="2">
    <source>
        <dbReference type="SAM" id="MobiDB-lite"/>
    </source>
</evidence>
<accession>A0A8R1DKN6</accession>
<dbReference type="Proteomes" id="UP000005237">
    <property type="component" value="Unassembled WGS sequence"/>
</dbReference>
<evidence type="ECO:0000256" key="1">
    <source>
        <dbReference type="SAM" id="Coils"/>
    </source>
</evidence>
<keyword evidence="1" id="KW-0175">Coiled coil</keyword>
<feature type="region of interest" description="Disordered" evidence="2">
    <location>
        <begin position="705"/>
        <end position="777"/>
    </location>
</feature>
<evidence type="ECO:0000313" key="4">
    <source>
        <dbReference type="Proteomes" id="UP000005237"/>
    </source>
</evidence>
<feature type="coiled-coil region" evidence="1">
    <location>
        <begin position="592"/>
        <end position="619"/>
    </location>
</feature>
<dbReference type="EnsemblMetazoa" id="CJA05384.1">
    <property type="protein sequence ID" value="CJA05384.1"/>
    <property type="gene ID" value="WBGene00124588"/>
</dbReference>
<feature type="compositionally biased region" description="Basic and acidic residues" evidence="2">
    <location>
        <begin position="742"/>
        <end position="767"/>
    </location>
</feature>
<feature type="compositionally biased region" description="Basic and acidic residues" evidence="2">
    <location>
        <begin position="28"/>
        <end position="53"/>
    </location>
</feature>
<sequence length="777" mass="90838">MASNFHQEEDSSMNNADDLITLQSSDDQFAREEGENEGQKTEELAPCSENERELELKDQVRDNSDTALELENLQMENHFLETTNKMLMSTLTSTRAQLSFLFHECTKKTKEAQELTKELEKRRESASNSTCLTEMQEEAENHDSNLEAGKSITIKVLEETIWKLRREVESLQTQKEDIINHSKHSEQVFSEKLAQMKAKIDSLQAVQTSKNIKEEDKEEMDRSIELSELKKKLKNALEAIDDIENENGILRNKLDECIEMKIKLERDVETQKSFLEDEKQQYEDDCEKYEVQIANLNEDLGYFEEIRVSLASELKEANEKHIKMCIAFANDKANFCNDMERTEEKWNAEVVKLKEQTAALEKLVFNSAKEAMDRKEMINEEALSYQQKIEKLEEAALEMKKQYEDECDGLRDEISTLHCVLSEARNARDDIINNYDDECEGLEKEIYEEMKRKKTYQKKLQTLRRKYKWLISSIRALSLQRRNEIVKLKAEIQKLNDFCHYARVDAWNESISEREELQNKIQELEKENETLEEKIETVTEKWREECAEYEENVAKMQEKRRLDNEEFRGYLKAERVDKENLYKEIGELNSAQEKLMAMLQTTRDEAAEKEKQLREITEAEKTSIWEERTGYIRCLKAQVKEMKAIQAADQNKIQVAEERIKNLECEAKAVYAAFRLSQKSHSSELDALKTANQMLRENMGVEELEEDVTPDISSSSSSSTSSQYESETASEDDDADDDEDKDDRLYDDMPQLSDERVSEKNSGKNDPEEWEMVVEEM</sequence>
<proteinExistence type="predicted"/>
<feature type="region of interest" description="Disordered" evidence="2">
    <location>
        <begin position="1"/>
        <end position="53"/>
    </location>
</feature>
<feature type="coiled-coil region" evidence="1">
    <location>
        <begin position="507"/>
        <end position="566"/>
    </location>
</feature>
<evidence type="ECO:0000313" key="3">
    <source>
        <dbReference type="EnsemblMetazoa" id="CJA05384.1"/>
    </source>
</evidence>
<feature type="compositionally biased region" description="Low complexity" evidence="2">
    <location>
        <begin position="713"/>
        <end position="727"/>
    </location>
</feature>
<reference evidence="4" key="1">
    <citation type="submission" date="2010-08" db="EMBL/GenBank/DDBJ databases">
        <authorList>
            <consortium name="Caenorhabditis japonica Sequencing Consortium"/>
            <person name="Wilson R.K."/>
        </authorList>
    </citation>
    <scope>NUCLEOTIDE SEQUENCE [LARGE SCALE GENOMIC DNA]</scope>
    <source>
        <strain evidence="4">DF5081</strain>
    </source>
</reference>
<keyword evidence="4" id="KW-1185">Reference proteome</keyword>
<dbReference type="AlphaFoldDB" id="A0A8R1DKN6"/>